<dbReference type="KEGG" id="hgn:E6W36_08420"/>
<accession>A0A4D7CC20</accession>
<evidence type="ECO:0000313" key="2">
    <source>
        <dbReference type="Proteomes" id="UP000298714"/>
    </source>
</evidence>
<dbReference type="Pfam" id="PF13469">
    <property type="entry name" value="Sulfotransfer_3"/>
    <property type="match status" value="1"/>
</dbReference>
<dbReference type="RefSeq" id="WP_222872354.1">
    <property type="nucleotide sequence ID" value="NZ_CP039704.1"/>
</dbReference>
<gene>
    <name evidence="1" type="ORF">E6W36_08420</name>
</gene>
<sequence length="315" mass="35813">MAIRAPATIPPPVFIVGHWRSGTTHLYQMMVEAGFGFVPPAATGLPWDLLLLARLAEKQIVANLPKDRFIDKVPVKLDSPQEDEVGMANMTPQSLYHGLYFPSRLREFVAEGVFLDNVPPHAVARWEQRFQYLMTKLHLHQGGRRLLIKNPTYTARVAQLARLYPQAVFIHIHRNPVDVIVSMRNFYAKLLKQFALQDYATAPVEDVIFETYARMMAAVLNDGAALPPERFQTIRYDDFSADPMGTVERVWTPLRLDRHGIGPFSQHAPRFQAYLDAQKSFEVNRFHKDATVAQDIYARLATSFARLGYPQPDVG</sequence>
<dbReference type="SUPFAM" id="SSF52540">
    <property type="entry name" value="P-loop containing nucleoside triphosphate hydrolases"/>
    <property type="match status" value="1"/>
</dbReference>
<keyword evidence="2" id="KW-1185">Reference proteome</keyword>
<proteinExistence type="predicted"/>
<dbReference type="EMBL" id="CP039704">
    <property type="protein sequence ID" value="QCI79552.1"/>
    <property type="molecule type" value="Genomic_DNA"/>
</dbReference>
<dbReference type="AlphaFoldDB" id="A0A4D7CC20"/>
<evidence type="ECO:0000313" key="1">
    <source>
        <dbReference type="EMBL" id="QCI79552.1"/>
    </source>
</evidence>
<dbReference type="InterPro" id="IPR052736">
    <property type="entry name" value="Stf3_sulfotransferase"/>
</dbReference>
<dbReference type="InterPro" id="IPR027417">
    <property type="entry name" value="P-loop_NTPase"/>
</dbReference>
<keyword evidence="1" id="KW-0808">Transferase</keyword>
<organism evidence="1 2">
    <name type="scientific">Hankyongella ginsenosidimutans</name>
    <dbReference type="NCBI Taxonomy" id="1763828"/>
    <lineage>
        <taxon>Bacteria</taxon>
        <taxon>Pseudomonadati</taxon>
        <taxon>Pseudomonadota</taxon>
        <taxon>Alphaproteobacteria</taxon>
        <taxon>Sphingomonadales</taxon>
        <taxon>Sphingomonadaceae</taxon>
        <taxon>Hankyongella</taxon>
    </lineage>
</organism>
<protein>
    <submittedName>
        <fullName evidence="1">Sulfotransferase</fullName>
    </submittedName>
</protein>
<dbReference type="PANTHER" id="PTHR36451">
    <property type="entry name" value="PAPS-DEPENDENT SULFOTRANSFERASE STF3"/>
    <property type="match status" value="1"/>
</dbReference>
<dbReference type="PANTHER" id="PTHR36451:SF1">
    <property type="entry name" value="OMEGA-HYDROXY-BETA-DIHYDROMENAQUINONE-9 SULFOTRANSFERASE STF3"/>
    <property type="match status" value="1"/>
</dbReference>
<dbReference type="GO" id="GO:0016740">
    <property type="term" value="F:transferase activity"/>
    <property type="evidence" value="ECO:0007669"/>
    <property type="project" value="UniProtKB-KW"/>
</dbReference>
<dbReference type="Proteomes" id="UP000298714">
    <property type="component" value="Chromosome"/>
</dbReference>
<reference evidence="2" key="1">
    <citation type="submission" date="2019-04" db="EMBL/GenBank/DDBJ databases">
        <title>Complete genome sequence of Sphingomonas sp. W1-2-3.</title>
        <authorList>
            <person name="Im W.T."/>
        </authorList>
    </citation>
    <scope>NUCLEOTIDE SEQUENCE [LARGE SCALE GENOMIC DNA]</scope>
    <source>
        <strain evidence="2">W1-2-3</strain>
    </source>
</reference>
<name>A0A4D7CC20_9SPHN</name>
<dbReference type="Gene3D" id="3.40.50.300">
    <property type="entry name" value="P-loop containing nucleotide triphosphate hydrolases"/>
    <property type="match status" value="1"/>
</dbReference>